<feature type="compositionally biased region" description="Low complexity" evidence="1">
    <location>
        <begin position="140"/>
        <end position="172"/>
    </location>
</feature>
<dbReference type="EnsemblPlants" id="PNT67013">
    <property type="protein sequence ID" value="PNT67013"/>
    <property type="gene ID" value="BRADI_3g19643v3"/>
</dbReference>
<dbReference type="AlphaFoldDB" id="A0A2K2CYB1"/>
<accession>A0A2K2CYB1</accession>
<evidence type="ECO:0000313" key="4">
    <source>
        <dbReference type="EnsemblPlants" id="PNT67013"/>
    </source>
</evidence>
<name>A0A2K2CYB1_BRADI</name>
<evidence type="ECO:0000313" key="5">
    <source>
        <dbReference type="Proteomes" id="UP000008810"/>
    </source>
</evidence>
<evidence type="ECO:0000256" key="1">
    <source>
        <dbReference type="SAM" id="MobiDB-lite"/>
    </source>
</evidence>
<dbReference type="InParanoid" id="A0A2K2CYB1"/>
<proteinExistence type="predicted"/>
<feature type="region of interest" description="Disordered" evidence="1">
    <location>
        <begin position="98"/>
        <end position="240"/>
    </location>
</feature>
<reference evidence="3 4" key="1">
    <citation type="journal article" date="2010" name="Nature">
        <title>Genome sequencing and analysis of the model grass Brachypodium distachyon.</title>
        <authorList>
            <consortium name="International Brachypodium Initiative"/>
        </authorList>
    </citation>
    <scope>NUCLEOTIDE SEQUENCE [LARGE SCALE GENOMIC DNA]</scope>
    <source>
        <strain evidence="3 4">Bd21</strain>
    </source>
</reference>
<evidence type="ECO:0000313" key="3">
    <source>
        <dbReference type="EMBL" id="PNT67013.1"/>
    </source>
</evidence>
<organism evidence="3">
    <name type="scientific">Brachypodium distachyon</name>
    <name type="common">Purple false brome</name>
    <name type="synonym">Trachynia distachya</name>
    <dbReference type="NCBI Taxonomy" id="15368"/>
    <lineage>
        <taxon>Eukaryota</taxon>
        <taxon>Viridiplantae</taxon>
        <taxon>Streptophyta</taxon>
        <taxon>Embryophyta</taxon>
        <taxon>Tracheophyta</taxon>
        <taxon>Spermatophyta</taxon>
        <taxon>Magnoliopsida</taxon>
        <taxon>Liliopsida</taxon>
        <taxon>Poales</taxon>
        <taxon>Poaceae</taxon>
        <taxon>BOP clade</taxon>
        <taxon>Pooideae</taxon>
        <taxon>Stipodae</taxon>
        <taxon>Brachypodieae</taxon>
        <taxon>Brachypodium</taxon>
    </lineage>
</organism>
<keyword evidence="2" id="KW-0732">Signal</keyword>
<feature type="chain" id="PRO_5036043279" evidence="2">
    <location>
        <begin position="21"/>
        <end position="288"/>
    </location>
</feature>
<reference evidence="4" key="3">
    <citation type="submission" date="2018-08" db="UniProtKB">
        <authorList>
            <consortium name="EnsemblPlants"/>
        </authorList>
    </citation>
    <scope>IDENTIFICATION</scope>
    <source>
        <strain evidence="4">cv. Bd21</strain>
    </source>
</reference>
<keyword evidence="5" id="KW-1185">Reference proteome</keyword>
<feature type="signal peptide" evidence="2">
    <location>
        <begin position="1"/>
        <end position="20"/>
    </location>
</feature>
<gene>
    <name evidence="3" type="ORF">BRADI_3g19643v3</name>
</gene>
<evidence type="ECO:0000256" key="2">
    <source>
        <dbReference type="SAM" id="SignalP"/>
    </source>
</evidence>
<feature type="compositionally biased region" description="Low complexity" evidence="1">
    <location>
        <begin position="201"/>
        <end position="238"/>
    </location>
</feature>
<reference evidence="3" key="2">
    <citation type="submission" date="2017-06" db="EMBL/GenBank/DDBJ databases">
        <title>WGS assembly of Brachypodium distachyon.</title>
        <authorList>
            <consortium name="The International Brachypodium Initiative"/>
            <person name="Lucas S."/>
            <person name="Harmon-Smith M."/>
            <person name="Lail K."/>
            <person name="Tice H."/>
            <person name="Grimwood J."/>
            <person name="Bruce D."/>
            <person name="Barry K."/>
            <person name="Shu S."/>
            <person name="Lindquist E."/>
            <person name="Wang M."/>
            <person name="Pitluck S."/>
            <person name="Vogel J.P."/>
            <person name="Garvin D.F."/>
            <person name="Mockler T.C."/>
            <person name="Schmutz J."/>
            <person name="Rokhsar D."/>
            <person name="Bevan M.W."/>
        </authorList>
    </citation>
    <scope>NUCLEOTIDE SEQUENCE</scope>
    <source>
        <strain evidence="3">Bd21</strain>
    </source>
</reference>
<dbReference type="STRING" id="15368.A0A2K2CYB1"/>
<protein>
    <submittedName>
        <fullName evidence="3 4">Uncharacterized protein</fullName>
    </submittedName>
</protein>
<dbReference type="Proteomes" id="UP000008810">
    <property type="component" value="Chromosome 3"/>
</dbReference>
<dbReference type="Gramene" id="PNT67013">
    <property type="protein sequence ID" value="PNT67013"/>
    <property type="gene ID" value="BRADI_3g19643v3"/>
</dbReference>
<dbReference type="EMBL" id="CM000882">
    <property type="protein sequence ID" value="PNT67013.1"/>
    <property type="molecule type" value="Genomic_DNA"/>
</dbReference>
<sequence length="288" mass="32233">MMMIMFFLLLFLLNLSSLSTYPSSICFYERHPFMCSILQEMQWEFSHCFGSNARKNVISGTSGKETFSSGKKSYSVLRRKWRRRVCFTDPLTPSLHLLPPSFSPRRNTSRHSAYPYRRQIPQTPCASLPHFPQWRRRRAPVSPSTSASARRTSAATASSSPPCAARPASSRPPSSPPPPPNADVDAPVINPARSPRPRRAPPNAAAPSGSANSPPPTLRTRSPRSSPLRSPAAPASRPRFLHRLPRSARTMRLATVQMGCSLQQLWHTPPRHRSDFVEMSHARIQSMQ</sequence>